<dbReference type="InterPro" id="IPR017853">
    <property type="entry name" value="GH"/>
</dbReference>
<dbReference type="OrthoDB" id="6020543at2759"/>
<evidence type="ECO:0000256" key="11">
    <source>
        <dbReference type="SAM" id="SignalP"/>
    </source>
</evidence>
<evidence type="ECO:0000256" key="10">
    <source>
        <dbReference type="SAM" id="MobiDB-lite"/>
    </source>
</evidence>
<evidence type="ECO:0000256" key="3">
    <source>
        <dbReference type="ARBA" id="ARBA00022801"/>
    </source>
</evidence>
<dbReference type="EC" id="3.2.1.14" evidence="2"/>
<dbReference type="GO" id="GO:0008843">
    <property type="term" value="F:endochitinase activity"/>
    <property type="evidence" value="ECO:0007669"/>
    <property type="project" value="UniProtKB-EC"/>
</dbReference>
<dbReference type="PANTHER" id="PTHR45708">
    <property type="entry name" value="ENDOCHITINASE"/>
    <property type="match status" value="1"/>
</dbReference>
<dbReference type="InterPro" id="IPR005089">
    <property type="entry name" value="CBM19"/>
</dbReference>
<protein>
    <recommendedName>
        <fullName evidence="2">chitinase</fullName>
        <ecNumber evidence="2">3.2.1.14</ecNumber>
    </recommendedName>
</protein>
<dbReference type="GO" id="GO:0006032">
    <property type="term" value="P:chitin catabolic process"/>
    <property type="evidence" value="ECO:0007669"/>
    <property type="project" value="UniProtKB-KW"/>
</dbReference>
<dbReference type="InterPro" id="IPR045321">
    <property type="entry name" value="Cts1-like"/>
</dbReference>
<keyword evidence="3 8" id="KW-0378">Hydrolase</keyword>
<keyword evidence="4" id="KW-0146">Chitin degradation</keyword>
<keyword evidence="6 8" id="KW-0326">Glycosidase</keyword>
<dbReference type="PROSITE" id="PS51910">
    <property type="entry name" value="GH18_2"/>
    <property type="match status" value="1"/>
</dbReference>
<dbReference type="GO" id="GO:0000272">
    <property type="term" value="P:polysaccharide catabolic process"/>
    <property type="evidence" value="ECO:0007669"/>
    <property type="project" value="UniProtKB-KW"/>
</dbReference>
<evidence type="ECO:0000256" key="9">
    <source>
        <dbReference type="RuleBase" id="RU004453"/>
    </source>
</evidence>
<name>A0A1X0QTD0_RHIZD</name>
<evidence type="ECO:0000256" key="6">
    <source>
        <dbReference type="ARBA" id="ARBA00023295"/>
    </source>
</evidence>
<dbReference type="Proteomes" id="UP000242414">
    <property type="component" value="Unassembled WGS sequence"/>
</dbReference>
<evidence type="ECO:0000256" key="4">
    <source>
        <dbReference type="ARBA" id="ARBA00023024"/>
    </source>
</evidence>
<reference evidence="13" key="1">
    <citation type="journal article" date="2016" name="Proc. Natl. Acad. Sci. U.S.A.">
        <title>Lipid metabolic changes in an early divergent fungus govern the establishment of a mutualistic symbiosis with endobacteria.</title>
        <authorList>
            <person name="Lastovetsky O.A."/>
            <person name="Gaspar M.L."/>
            <person name="Mondo S.J."/>
            <person name="LaButti K.M."/>
            <person name="Sandor L."/>
            <person name="Grigoriev I.V."/>
            <person name="Henry S.A."/>
            <person name="Pawlowska T.E."/>
        </authorList>
    </citation>
    <scope>NUCLEOTIDE SEQUENCE [LARGE SCALE GENOMIC DNA]</scope>
    <source>
        <strain evidence="13">ATCC 52814</strain>
    </source>
</reference>
<evidence type="ECO:0000259" key="12">
    <source>
        <dbReference type="PROSITE" id="PS51910"/>
    </source>
</evidence>
<proteinExistence type="inferred from homology"/>
<evidence type="ECO:0000256" key="5">
    <source>
        <dbReference type="ARBA" id="ARBA00023277"/>
    </source>
</evidence>
<evidence type="ECO:0000256" key="2">
    <source>
        <dbReference type="ARBA" id="ARBA00012729"/>
    </source>
</evidence>
<gene>
    <name evidence="13" type="ORF">BCV72DRAFT_279886</name>
</gene>
<evidence type="ECO:0000256" key="8">
    <source>
        <dbReference type="RuleBase" id="RU000489"/>
    </source>
</evidence>
<dbReference type="InterPro" id="IPR001223">
    <property type="entry name" value="Glyco_hydro18_cat"/>
</dbReference>
<dbReference type="PROSITE" id="PS01095">
    <property type="entry name" value="GH18_1"/>
    <property type="match status" value="1"/>
</dbReference>
<dbReference type="InterPro" id="IPR050542">
    <property type="entry name" value="Glycosyl_Hydrlase18_Chitinase"/>
</dbReference>
<evidence type="ECO:0000313" key="13">
    <source>
        <dbReference type="EMBL" id="ORE03013.1"/>
    </source>
</evidence>
<dbReference type="EMBL" id="KV922022">
    <property type="protein sequence ID" value="ORE03013.1"/>
    <property type="molecule type" value="Genomic_DNA"/>
</dbReference>
<evidence type="ECO:0000256" key="7">
    <source>
        <dbReference type="ARBA" id="ARBA00023326"/>
    </source>
</evidence>
<comment type="similarity">
    <text evidence="9">Belongs to the glycosyl hydrolase 18 family.</text>
</comment>
<keyword evidence="7" id="KW-0624">Polysaccharide degradation</keyword>
<sequence>MIWHHYYLFVIFTLFTSQVYSRFPDSPSIVTYWGQNSRGTANSQRSLASYCDGNTDVVVLAFLYSFKDKDLPQLNLANSCDGAHFSGTNLLQCPEVGRDIKSCQDKGKIVLLSLGGAAGVYGFSNDQNARDFADTLWNTFGGGKSKTRPFGDAVVDGFDLDIEGGGSTGYGALVKRLRSHFNKDKSKKYYITGAPQCPFPDAMLGPALEEVGFDAVFVQFYNNYCSTLSSSFNFQTWDRWARHSSPNKNIKVFLGLPGSSAAAGSGYVPYRSLPPVVNKLYTTYSSFGGIMLWDASAGYGNRDVSPSYQAAIAKLVHGLGNGKPSQTTSAVHSTKTHTKSSHISTKASRTTSKASAAPTTTSTPSRHCVKEGESCTKGFACSGHSFATCVNGKWLLRPCPNSLTCLSSTDGSSVYCALGHSTCPRENTLQSLGQTEQVPIAKSYDSSKVTAQLSFVQSDSHSGFTATINARCRSQCRSQPLGRIVRIQFKVAEGTRISSVHNGTVTQQGNMVSIKYQSAVDRPMAAVVEMKGQLPSSGVFASPSMIRIS</sequence>
<dbReference type="Pfam" id="PF00704">
    <property type="entry name" value="Glyco_hydro_18"/>
    <property type="match status" value="1"/>
</dbReference>
<comment type="catalytic activity">
    <reaction evidence="1">
        <text>Random endo-hydrolysis of N-acetyl-beta-D-glucosaminide (1-&gt;4)-beta-linkages in chitin and chitodextrins.</text>
        <dbReference type="EC" id="3.2.1.14"/>
    </reaction>
</comment>
<dbReference type="InterPro" id="IPR001579">
    <property type="entry name" value="Glyco_hydro_18_chit_AS"/>
</dbReference>
<dbReference type="Gene3D" id="3.20.20.80">
    <property type="entry name" value="Glycosidases"/>
    <property type="match status" value="1"/>
</dbReference>
<dbReference type="GO" id="GO:0005576">
    <property type="term" value="C:extracellular region"/>
    <property type="evidence" value="ECO:0007669"/>
    <property type="project" value="TreeGrafter"/>
</dbReference>
<dbReference type="GO" id="GO:0008061">
    <property type="term" value="F:chitin binding"/>
    <property type="evidence" value="ECO:0007669"/>
    <property type="project" value="InterPro"/>
</dbReference>
<feature type="domain" description="GH18" evidence="12">
    <location>
        <begin position="27"/>
        <end position="319"/>
    </location>
</feature>
<dbReference type="PANTHER" id="PTHR45708:SF49">
    <property type="entry name" value="ENDOCHITINASE"/>
    <property type="match status" value="1"/>
</dbReference>
<feature type="compositionally biased region" description="Low complexity" evidence="10">
    <location>
        <begin position="341"/>
        <end position="366"/>
    </location>
</feature>
<feature type="signal peptide" evidence="11">
    <location>
        <begin position="1"/>
        <end position="21"/>
    </location>
</feature>
<dbReference type="CDD" id="cd02877">
    <property type="entry name" value="GH18_hevamine_XipI_class_III"/>
    <property type="match status" value="1"/>
</dbReference>
<organism evidence="13">
    <name type="scientific">Rhizopus microsporus var. microsporus</name>
    <dbReference type="NCBI Taxonomy" id="86635"/>
    <lineage>
        <taxon>Eukaryota</taxon>
        <taxon>Fungi</taxon>
        <taxon>Fungi incertae sedis</taxon>
        <taxon>Mucoromycota</taxon>
        <taxon>Mucoromycotina</taxon>
        <taxon>Mucoromycetes</taxon>
        <taxon>Mucorales</taxon>
        <taxon>Mucorineae</taxon>
        <taxon>Rhizopodaceae</taxon>
        <taxon>Rhizopus</taxon>
    </lineage>
</organism>
<dbReference type="Pfam" id="PF03427">
    <property type="entry name" value="CBM_19"/>
    <property type="match status" value="1"/>
</dbReference>
<feature type="chain" id="PRO_5013004401" description="chitinase" evidence="11">
    <location>
        <begin position="22"/>
        <end position="549"/>
    </location>
</feature>
<accession>A0A1X0QTD0</accession>
<feature type="region of interest" description="Disordered" evidence="10">
    <location>
        <begin position="323"/>
        <end position="366"/>
    </location>
</feature>
<evidence type="ECO:0000256" key="1">
    <source>
        <dbReference type="ARBA" id="ARBA00000822"/>
    </source>
</evidence>
<dbReference type="AlphaFoldDB" id="A0A1X0QTD0"/>
<keyword evidence="11" id="KW-0732">Signal</keyword>
<dbReference type="SUPFAM" id="SSF51445">
    <property type="entry name" value="(Trans)glycosidases"/>
    <property type="match status" value="1"/>
</dbReference>
<keyword evidence="5" id="KW-0119">Carbohydrate metabolism</keyword>
<dbReference type="VEuPathDB" id="FungiDB:BCV72DRAFT_279886"/>